<dbReference type="Pfam" id="PF01370">
    <property type="entry name" value="Epimerase"/>
    <property type="match status" value="1"/>
</dbReference>
<dbReference type="SUPFAM" id="SSF51735">
    <property type="entry name" value="NAD(P)-binding Rossmann-fold domains"/>
    <property type="match status" value="1"/>
</dbReference>
<proteinExistence type="predicted"/>
<dbReference type="PANTHER" id="PTHR48079">
    <property type="entry name" value="PROTEIN YEEZ"/>
    <property type="match status" value="1"/>
</dbReference>
<dbReference type="InterPro" id="IPR001509">
    <property type="entry name" value="Epimerase_deHydtase"/>
</dbReference>
<dbReference type="Gene3D" id="3.40.50.720">
    <property type="entry name" value="NAD(P)-binding Rossmann-like Domain"/>
    <property type="match status" value="1"/>
</dbReference>
<dbReference type="RefSeq" id="WP_260653531.1">
    <property type="nucleotide sequence ID" value="NZ_CP104275.1"/>
</dbReference>
<evidence type="ECO:0000313" key="2">
    <source>
        <dbReference type="EMBL" id="UWX98446.1"/>
    </source>
</evidence>
<name>A0ABY5YW64_9MICC</name>
<reference evidence="2" key="1">
    <citation type="submission" date="2022-09" db="EMBL/GenBank/DDBJ databases">
        <title>Novel species in genus Arthrobacter.</title>
        <authorList>
            <person name="Liu Y."/>
        </authorList>
    </citation>
    <scope>NUCLEOTIDE SEQUENCE</scope>
    <source>
        <strain evidence="2">Zg-Y815</strain>
    </source>
</reference>
<sequence>MKQAVILGGTGVLGQAIAHRLLESGWEVRVTGRSASKMPAALRQAGAAFVSSDGRSARDLAHAIGPGADLLVDAACYTAVDAELLLPHLASIGSAVMLSSKAVYIDDAGNHVNSDVAPRFERPVQESQQTMKPSHGNYDSREGYGANKVAAEQVLLDSGHPVTVIRASKVHGAGAVRPREWMFVKRVLDRRPAVFLAGNGAGGDHTTAAVNTAALVETVAGRPGRRILNSADPDAPTAREIARTVAAYLGHDWEEILLGATDDPGLGAHPWDLTPPLVLDTQASLALGYRPVGTYAETVPAAVDWLLASPANQPAGGDPFFTYYIDYAREDAYLAAR</sequence>
<accession>A0ABY5YW64</accession>
<dbReference type="Proteomes" id="UP001059859">
    <property type="component" value="Chromosome"/>
</dbReference>
<dbReference type="PANTHER" id="PTHR48079:SF6">
    <property type="entry name" value="NAD(P)-BINDING DOMAIN-CONTAINING PROTEIN-RELATED"/>
    <property type="match status" value="1"/>
</dbReference>
<evidence type="ECO:0000313" key="3">
    <source>
        <dbReference type="Proteomes" id="UP001059859"/>
    </source>
</evidence>
<dbReference type="InterPro" id="IPR036291">
    <property type="entry name" value="NAD(P)-bd_dom_sf"/>
</dbReference>
<evidence type="ECO:0000259" key="1">
    <source>
        <dbReference type="Pfam" id="PF01370"/>
    </source>
</evidence>
<protein>
    <submittedName>
        <fullName evidence="2">NAD-dependent epimerase/dehydratase family protein</fullName>
    </submittedName>
</protein>
<organism evidence="2 3">
    <name type="scientific">Arthrobacter zhaoxinii</name>
    <dbReference type="NCBI Taxonomy" id="2964616"/>
    <lineage>
        <taxon>Bacteria</taxon>
        <taxon>Bacillati</taxon>
        <taxon>Actinomycetota</taxon>
        <taxon>Actinomycetes</taxon>
        <taxon>Micrococcales</taxon>
        <taxon>Micrococcaceae</taxon>
        <taxon>Arthrobacter</taxon>
    </lineage>
</organism>
<dbReference type="EMBL" id="CP104275">
    <property type="protein sequence ID" value="UWX98446.1"/>
    <property type="molecule type" value="Genomic_DNA"/>
</dbReference>
<feature type="domain" description="NAD-dependent epimerase/dehydratase" evidence="1">
    <location>
        <begin position="5"/>
        <end position="187"/>
    </location>
</feature>
<gene>
    <name evidence="2" type="ORF">N2K95_07320</name>
</gene>
<dbReference type="InterPro" id="IPR051783">
    <property type="entry name" value="NAD(P)-dependent_oxidoreduct"/>
</dbReference>
<keyword evidence="3" id="KW-1185">Reference proteome</keyword>